<evidence type="ECO:0000313" key="2">
    <source>
        <dbReference type="EMBL" id="GAG96492.1"/>
    </source>
</evidence>
<dbReference type="SMART" id="SM00387">
    <property type="entry name" value="HATPase_c"/>
    <property type="match status" value="1"/>
</dbReference>
<dbReference type="GO" id="GO:0016772">
    <property type="term" value="F:transferase activity, transferring phosphorus-containing groups"/>
    <property type="evidence" value="ECO:0007669"/>
    <property type="project" value="InterPro"/>
</dbReference>
<dbReference type="PRINTS" id="PR00344">
    <property type="entry name" value="BCTRLSENSOR"/>
</dbReference>
<dbReference type="AlphaFoldDB" id="X1CU76"/>
<dbReference type="InterPro" id="IPR005467">
    <property type="entry name" value="His_kinase_dom"/>
</dbReference>
<dbReference type="Pfam" id="PF02518">
    <property type="entry name" value="HATPase_c"/>
    <property type="match status" value="1"/>
</dbReference>
<comment type="caution">
    <text evidence="2">The sequence shown here is derived from an EMBL/GenBank/DDBJ whole genome shotgun (WGS) entry which is preliminary data.</text>
</comment>
<dbReference type="PANTHER" id="PTHR43065:SF34">
    <property type="entry name" value="SPORULATION KINASE A"/>
    <property type="match status" value="1"/>
</dbReference>
<dbReference type="SUPFAM" id="SSF55874">
    <property type="entry name" value="ATPase domain of HSP90 chaperone/DNA topoisomerase II/histidine kinase"/>
    <property type="match status" value="1"/>
</dbReference>
<dbReference type="PANTHER" id="PTHR43065">
    <property type="entry name" value="SENSOR HISTIDINE KINASE"/>
    <property type="match status" value="1"/>
</dbReference>
<protein>
    <recommendedName>
        <fullName evidence="1">Histidine kinase domain-containing protein</fullName>
    </recommendedName>
</protein>
<organism evidence="2">
    <name type="scientific">marine sediment metagenome</name>
    <dbReference type="NCBI Taxonomy" id="412755"/>
    <lineage>
        <taxon>unclassified sequences</taxon>
        <taxon>metagenomes</taxon>
        <taxon>ecological metagenomes</taxon>
    </lineage>
</organism>
<dbReference type="InterPro" id="IPR036890">
    <property type="entry name" value="HATPase_C_sf"/>
</dbReference>
<dbReference type="PROSITE" id="PS50109">
    <property type="entry name" value="HIS_KIN"/>
    <property type="match status" value="1"/>
</dbReference>
<sequence length="106" mass="11888">QVFLNILRNAFEAVEEKGKINISLSLLKEQEGSKIRVFISDNGCGIPEENRETIFEPFYTTKASGIGLGLPIARKIIEQHRGTIRVKENAAQGTSFEILIPTEEER</sequence>
<evidence type="ECO:0000259" key="1">
    <source>
        <dbReference type="PROSITE" id="PS50109"/>
    </source>
</evidence>
<feature type="domain" description="Histidine kinase" evidence="1">
    <location>
        <begin position="1"/>
        <end position="104"/>
    </location>
</feature>
<dbReference type="Gene3D" id="3.30.565.10">
    <property type="entry name" value="Histidine kinase-like ATPase, C-terminal domain"/>
    <property type="match status" value="1"/>
</dbReference>
<dbReference type="InterPro" id="IPR003594">
    <property type="entry name" value="HATPase_dom"/>
</dbReference>
<feature type="non-terminal residue" evidence="2">
    <location>
        <position position="1"/>
    </location>
</feature>
<gene>
    <name evidence="2" type="ORF">S01H4_39076</name>
</gene>
<dbReference type="CDD" id="cd00075">
    <property type="entry name" value="HATPase"/>
    <property type="match status" value="1"/>
</dbReference>
<dbReference type="InterPro" id="IPR004358">
    <property type="entry name" value="Sig_transdc_His_kin-like_C"/>
</dbReference>
<name>X1CU76_9ZZZZ</name>
<proteinExistence type="predicted"/>
<accession>X1CU76</accession>
<dbReference type="EMBL" id="BART01021129">
    <property type="protein sequence ID" value="GAG96492.1"/>
    <property type="molecule type" value="Genomic_DNA"/>
</dbReference>
<reference evidence="2" key="1">
    <citation type="journal article" date="2014" name="Front. Microbiol.">
        <title>High frequency of phylogenetically diverse reductive dehalogenase-homologous genes in deep subseafloor sedimentary metagenomes.</title>
        <authorList>
            <person name="Kawai M."/>
            <person name="Futagami T."/>
            <person name="Toyoda A."/>
            <person name="Takaki Y."/>
            <person name="Nishi S."/>
            <person name="Hori S."/>
            <person name="Arai W."/>
            <person name="Tsubouchi T."/>
            <person name="Morono Y."/>
            <person name="Uchiyama I."/>
            <person name="Ito T."/>
            <person name="Fujiyama A."/>
            <person name="Inagaki F."/>
            <person name="Takami H."/>
        </authorList>
    </citation>
    <scope>NUCLEOTIDE SEQUENCE</scope>
    <source>
        <strain evidence="2">Expedition CK06-06</strain>
    </source>
</reference>